<name>A0ABW0T4Y9_9HYPH</name>
<evidence type="ECO:0000256" key="4">
    <source>
        <dbReference type="ARBA" id="ARBA00022553"/>
    </source>
</evidence>
<accession>A0ABW0T4Y9</accession>
<comment type="subcellular location">
    <subcellularLocation>
        <location evidence="2">Membrane</location>
    </subcellularLocation>
</comment>
<evidence type="ECO:0000256" key="7">
    <source>
        <dbReference type="ARBA" id="ARBA00022777"/>
    </source>
</evidence>
<evidence type="ECO:0000313" key="15">
    <source>
        <dbReference type="Proteomes" id="UP001596107"/>
    </source>
</evidence>
<dbReference type="InterPro" id="IPR050428">
    <property type="entry name" value="TCS_sensor_his_kinase"/>
</dbReference>
<keyword evidence="8 11" id="KW-1133">Transmembrane helix</keyword>
<keyword evidence="10 11" id="KW-0472">Membrane</keyword>
<evidence type="ECO:0000259" key="12">
    <source>
        <dbReference type="PROSITE" id="PS50109"/>
    </source>
</evidence>
<dbReference type="Pfam" id="PF02518">
    <property type="entry name" value="HATPase_c"/>
    <property type="match status" value="1"/>
</dbReference>
<keyword evidence="14" id="KW-0547">Nucleotide-binding</keyword>
<dbReference type="InterPro" id="IPR003660">
    <property type="entry name" value="HAMP_dom"/>
</dbReference>
<keyword evidence="9" id="KW-0902">Two-component regulatory system</keyword>
<dbReference type="EC" id="2.7.13.3" evidence="3"/>
<comment type="catalytic activity">
    <reaction evidence="1">
        <text>ATP + protein L-histidine = ADP + protein N-phospho-L-histidine.</text>
        <dbReference type="EC" id="2.7.13.3"/>
    </reaction>
</comment>
<keyword evidence="6 11" id="KW-0812">Transmembrane</keyword>
<feature type="domain" description="Histidine kinase" evidence="12">
    <location>
        <begin position="263"/>
        <end position="467"/>
    </location>
</feature>
<proteinExistence type="predicted"/>
<organism evidence="14 15">
    <name type="scientific">Nitratireductor kimnyeongensis</name>
    <dbReference type="NCBI Taxonomy" id="430679"/>
    <lineage>
        <taxon>Bacteria</taxon>
        <taxon>Pseudomonadati</taxon>
        <taxon>Pseudomonadota</taxon>
        <taxon>Alphaproteobacteria</taxon>
        <taxon>Hyphomicrobiales</taxon>
        <taxon>Phyllobacteriaceae</taxon>
        <taxon>Nitratireductor</taxon>
    </lineage>
</organism>
<dbReference type="PROSITE" id="PS50109">
    <property type="entry name" value="HIS_KIN"/>
    <property type="match status" value="1"/>
</dbReference>
<dbReference type="Proteomes" id="UP001596107">
    <property type="component" value="Unassembled WGS sequence"/>
</dbReference>
<dbReference type="Gene3D" id="3.30.565.10">
    <property type="entry name" value="Histidine kinase-like ATPase, C-terminal domain"/>
    <property type="match status" value="1"/>
</dbReference>
<evidence type="ECO:0000256" key="8">
    <source>
        <dbReference type="ARBA" id="ARBA00022989"/>
    </source>
</evidence>
<dbReference type="PROSITE" id="PS50885">
    <property type="entry name" value="HAMP"/>
    <property type="match status" value="1"/>
</dbReference>
<feature type="transmembrane region" description="Helical" evidence="11">
    <location>
        <begin position="20"/>
        <end position="45"/>
    </location>
</feature>
<evidence type="ECO:0000256" key="5">
    <source>
        <dbReference type="ARBA" id="ARBA00022679"/>
    </source>
</evidence>
<dbReference type="SMART" id="SM00387">
    <property type="entry name" value="HATPase_c"/>
    <property type="match status" value="1"/>
</dbReference>
<evidence type="ECO:0000256" key="3">
    <source>
        <dbReference type="ARBA" id="ARBA00012438"/>
    </source>
</evidence>
<dbReference type="InterPro" id="IPR004358">
    <property type="entry name" value="Sig_transdc_His_kin-like_C"/>
</dbReference>
<feature type="transmembrane region" description="Helical" evidence="11">
    <location>
        <begin position="184"/>
        <end position="207"/>
    </location>
</feature>
<keyword evidence="15" id="KW-1185">Reference proteome</keyword>
<keyword evidence="5" id="KW-0808">Transferase</keyword>
<dbReference type="PRINTS" id="PR00344">
    <property type="entry name" value="BCTRLSENSOR"/>
</dbReference>
<dbReference type="GO" id="GO:0005524">
    <property type="term" value="F:ATP binding"/>
    <property type="evidence" value="ECO:0007669"/>
    <property type="project" value="UniProtKB-KW"/>
</dbReference>
<gene>
    <name evidence="14" type="ORF">ACFPOD_02465</name>
</gene>
<dbReference type="InterPro" id="IPR005467">
    <property type="entry name" value="His_kinase_dom"/>
</dbReference>
<dbReference type="PANTHER" id="PTHR45436:SF5">
    <property type="entry name" value="SENSOR HISTIDINE KINASE TRCS"/>
    <property type="match status" value="1"/>
</dbReference>
<dbReference type="InterPro" id="IPR036890">
    <property type="entry name" value="HATPase_C_sf"/>
</dbReference>
<dbReference type="PANTHER" id="PTHR45436">
    <property type="entry name" value="SENSOR HISTIDINE KINASE YKOH"/>
    <property type="match status" value="1"/>
</dbReference>
<protein>
    <recommendedName>
        <fullName evidence="3">histidine kinase</fullName>
        <ecNumber evidence="3">2.7.13.3</ecNumber>
    </recommendedName>
</protein>
<evidence type="ECO:0000256" key="11">
    <source>
        <dbReference type="SAM" id="Phobius"/>
    </source>
</evidence>
<evidence type="ECO:0000256" key="10">
    <source>
        <dbReference type="ARBA" id="ARBA00023136"/>
    </source>
</evidence>
<evidence type="ECO:0000259" key="13">
    <source>
        <dbReference type="PROSITE" id="PS50885"/>
    </source>
</evidence>
<evidence type="ECO:0000256" key="2">
    <source>
        <dbReference type="ARBA" id="ARBA00004370"/>
    </source>
</evidence>
<sequence>MAEQQKQSGLMRIVSRSLAVRVIAFSSFWAIIALVVIATIISALFRQVSERGFDSVLSAYLNNVIGSVGVAEDGTLQGSPNLDDLRFLQPQSGWYWAVEPVTSDLGRALRSPSLAKPVPSPSINDVPFNSGFQRSYMAMGPGGETIEVVEAELVVGDQGQVARFRVMGNRSELEDEVSQFVRRLYGYLAIFGLGMIAINVFAILYGLRPLNRVQRALSDIRAGSAQRLEGAFPTEIESLADETNALIDNNRRIVERSRKQVGNLAHSLKTPLAVLMNEGHAVGGERGKLITAQATALQQQLDHYLQRARAAAQRDSLVFRTPVKAPLERMARVMGKLNPTIDLDVQFPDDPLVFAGEREDLEEISGNLMENAMKWARTRVCLSARDGELQGDGRGVLIVIEDDGPGIPEERAREALTRGRRLDETKPGTGLGLAIVADLVEEYGGSLALERSSLGGLKVVVALPRAEAQGAS</sequence>
<dbReference type="Gene3D" id="1.10.287.130">
    <property type="match status" value="1"/>
</dbReference>
<dbReference type="SUPFAM" id="SSF55874">
    <property type="entry name" value="ATPase domain of HSP90 chaperone/DNA topoisomerase II/histidine kinase"/>
    <property type="match status" value="1"/>
</dbReference>
<dbReference type="InterPro" id="IPR003594">
    <property type="entry name" value="HATPase_dom"/>
</dbReference>
<evidence type="ECO:0000256" key="6">
    <source>
        <dbReference type="ARBA" id="ARBA00022692"/>
    </source>
</evidence>
<keyword evidence="14" id="KW-0067">ATP-binding</keyword>
<keyword evidence="7" id="KW-0418">Kinase</keyword>
<evidence type="ECO:0000256" key="1">
    <source>
        <dbReference type="ARBA" id="ARBA00000085"/>
    </source>
</evidence>
<evidence type="ECO:0000313" key="14">
    <source>
        <dbReference type="EMBL" id="MFC5583959.1"/>
    </source>
</evidence>
<feature type="domain" description="HAMP" evidence="13">
    <location>
        <begin position="204"/>
        <end position="255"/>
    </location>
</feature>
<evidence type="ECO:0000256" key="9">
    <source>
        <dbReference type="ARBA" id="ARBA00023012"/>
    </source>
</evidence>
<dbReference type="EMBL" id="JBHSNB010000001">
    <property type="protein sequence ID" value="MFC5583959.1"/>
    <property type="molecule type" value="Genomic_DNA"/>
</dbReference>
<keyword evidence="4" id="KW-0597">Phosphoprotein</keyword>
<comment type="caution">
    <text evidence="14">The sequence shown here is derived from an EMBL/GenBank/DDBJ whole genome shotgun (WGS) entry which is preliminary data.</text>
</comment>
<reference evidence="15" key="1">
    <citation type="journal article" date="2019" name="Int. J. Syst. Evol. Microbiol.">
        <title>The Global Catalogue of Microorganisms (GCM) 10K type strain sequencing project: providing services to taxonomists for standard genome sequencing and annotation.</title>
        <authorList>
            <consortium name="The Broad Institute Genomics Platform"/>
            <consortium name="The Broad Institute Genome Sequencing Center for Infectious Disease"/>
            <person name="Wu L."/>
            <person name="Ma J."/>
        </authorList>
    </citation>
    <scope>NUCLEOTIDE SEQUENCE [LARGE SCALE GENOMIC DNA]</scope>
    <source>
        <strain evidence="15">JCM 3366</strain>
    </source>
</reference>